<proteinExistence type="predicted"/>
<evidence type="ECO:0000259" key="2">
    <source>
        <dbReference type="Pfam" id="PF13400"/>
    </source>
</evidence>
<name>A0A084SS08_9BACT</name>
<dbReference type="Pfam" id="PF13400">
    <property type="entry name" value="Tad"/>
    <property type="match status" value="1"/>
</dbReference>
<feature type="domain" description="Putative Flp pilus-assembly TadG-like N-terminal" evidence="2">
    <location>
        <begin position="5"/>
        <end position="48"/>
    </location>
</feature>
<evidence type="ECO:0000313" key="4">
    <source>
        <dbReference type="Proteomes" id="UP000028547"/>
    </source>
</evidence>
<dbReference type="InterPro" id="IPR028087">
    <property type="entry name" value="Tad_N"/>
</dbReference>
<protein>
    <recommendedName>
        <fullName evidence="2">Putative Flp pilus-assembly TadG-like N-terminal domain-containing protein</fullName>
    </recommendedName>
</protein>
<comment type="caution">
    <text evidence="3">The sequence shown here is derived from an EMBL/GenBank/DDBJ whole genome shotgun (WGS) entry which is preliminary data.</text>
</comment>
<reference evidence="3 4" key="1">
    <citation type="submission" date="2014-07" db="EMBL/GenBank/DDBJ databases">
        <title>Draft Genome Sequence of Gephyronic Acid Producer, Cystobacter violaceus Strain Cb vi76.</title>
        <authorList>
            <person name="Stevens D.C."/>
            <person name="Young J."/>
            <person name="Carmichael R."/>
            <person name="Tan J."/>
            <person name="Taylor R.E."/>
        </authorList>
    </citation>
    <scope>NUCLEOTIDE SEQUENCE [LARGE SCALE GENOMIC DNA]</scope>
    <source>
        <strain evidence="3 4">Cb vi76</strain>
    </source>
</reference>
<evidence type="ECO:0000313" key="3">
    <source>
        <dbReference type="EMBL" id="KFA91243.1"/>
    </source>
</evidence>
<accession>A0A084SS08</accession>
<sequence length="529" mass="57599">MRRRGQTLVVFALSLLLLVLMVTMTLSIGMKTKEKMELQTMADAAAYSNAVATARAFNSISLMNRALMGHMVAMTGVESLISWSSYYRGTIHATKKAYDLPKAEYALLVAACTSNPSTCACATKAVLDIEQTQNDLEQADKKLDGEWDGLDTAAGQEAAALQLSSIWEEQKDVYQRDLTQRVLEARIAQRIVDEAKKGMPFGGNDLSVVTASINSREVNGGNGCGGKGAACLRRDAGRKLHFVDAAMGSRGFAFVTGRGAAGPIRRKLKDLIPNRDTLVSVTNEGSGYFPNQSKTHSGHTIDATEVWGDDHGSVSIIFNRADSPCPNGLPGSADAMAHVRSNHRGDTSDEHRWTGGGGDPDSQTRHTMGTCTACPGIWPSHMDYNYNLVAQAGDNFGQPKNYAVIQRDYRQRKGGKADPWNLLFRFRFSKARGGTEFDNRGIELSDANGGTDISKATALSTGIAYYRRAGPYWREPPNFLNPFWRATLVSAHVDDQGVQDVGSTLRADADVEFAADVYEALRKKGYKGW</sequence>
<dbReference type="Proteomes" id="UP000028547">
    <property type="component" value="Unassembled WGS sequence"/>
</dbReference>
<dbReference type="AlphaFoldDB" id="A0A084SS08"/>
<dbReference type="RefSeq" id="WP_043399208.1">
    <property type="nucleotide sequence ID" value="NZ_JPMI01000154.1"/>
</dbReference>
<organism evidence="3 4">
    <name type="scientific">Archangium violaceum Cb vi76</name>
    <dbReference type="NCBI Taxonomy" id="1406225"/>
    <lineage>
        <taxon>Bacteria</taxon>
        <taxon>Pseudomonadati</taxon>
        <taxon>Myxococcota</taxon>
        <taxon>Myxococcia</taxon>
        <taxon>Myxococcales</taxon>
        <taxon>Cystobacterineae</taxon>
        <taxon>Archangiaceae</taxon>
        <taxon>Archangium</taxon>
    </lineage>
</organism>
<feature type="region of interest" description="Disordered" evidence="1">
    <location>
        <begin position="341"/>
        <end position="364"/>
    </location>
</feature>
<gene>
    <name evidence="3" type="ORF">Q664_23105</name>
</gene>
<feature type="compositionally biased region" description="Basic and acidic residues" evidence="1">
    <location>
        <begin position="343"/>
        <end position="353"/>
    </location>
</feature>
<dbReference type="EMBL" id="JPMI01000154">
    <property type="protein sequence ID" value="KFA91243.1"/>
    <property type="molecule type" value="Genomic_DNA"/>
</dbReference>
<evidence type="ECO:0000256" key="1">
    <source>
        <dbReference type="SAM" id="MobiDB-lite"/>
    </source>
</evidence>